<organism evidence="27">
    <name type="scientific">Enterobius vermicularis</name>
    <name type="common">Human pinworm</name>
    <dbReference type="NCBI Taxonomy" id="51028"/>
    <lineage>
        <taxon>Eukaryota</taxon>
        <taxon>Metazoa</taxon>
        <taxon>Ecdysozoa</taxon>
        <taxon>Nematoda</taxon>
        <taxon>Chromadorea</taxon>
        <taxon>Rhabditida</taxon>
        <taxon>Spirurina</taxon>
        <taxon>Oxyuridomorpha</taxon>
        <taxon>Oxyuroidea</taxon>
        <taxon>Oxyuridae</taxon>
        <taxon>Enterobius</taxon>
    </lineage>
</organism>
<keyword evidence="26" id="KW-1185">Reference proteome</keyword>
<dbReference type="WBParaSite" id="EVEC_0000942001-mRNA-1">
    <property type="protein sequence ID" value="EVEC_0000942001-mRNA-1"/>
    <property type="gene ID" value="EVEC_0000942001"/>
</dbReference>
<evidence type="ECO:0000256" key="6">
    <source>
        <dbReference type="ARBA" id="ARBA00022723"/>
    </source>
</evidence>
<dbReference type="EMBL" id="UXUI01009636">
    <property type="protein sequence ID" value="VDD94079.1"/>
    <property type="molecule type" value="Genomic_DNA"/>
</dbReference>
<evidence type="ECO:0000256" key="17">
    <source>
        <dbReference type="ARBA" id="ARBA00023204"/>
    </source>
</evidence>
<keyword evidence="8 22" id="KW-0227">DNA damage</keyword>
<dbReference type="Pfam" id="PF00867">
    <property type="entry name" value="XPG_I"/>
    <property type="match status" value="1"/>
</dbReference>
<dbReference type="InterPro" id="IPR006085">
    <property type="entry name" value="XPG_DNA_repair_N"/>
</dbReference>
<feature type="domain" description="XPG N-terminal" evidence="24">
    <location>
        <begin position="1"/>
        <end position="102"/>
    </location>
</feature>
<dbReference type="Pfam" id="PF00752">
    <property type="entry name" value="XPG_N"/>
    <property type="match status" value="1"/>
</dbReference>
<gene>
    <name evidence="25" type="ORF">EVEC_LOCUS8830</name>
</gene>
<dbReference type="InterPro" id="IPR044752">
    <property type="entry name" value="PIN-like_EXO1"/>
</dbReference>
<keyword evidence="19" id="KW-0469">Meiosis</keyword>
<evidence type="ECO:0000256" key="14">
    <source>
        <dbReference type="ARBA" id="ARBA00022881"/>
    </source>
</evidence>
<dbReference type="OrthoDB" id="26491at2759"/>
<dbReference type="GO" id="GO:0003677">
    <property type="term" value="F:DNA binding"/>
    <property type="evidence" value="ECO:0007669"/>
    <property type="project" value="UniProtKB-UniRule"/>
</dbReference>
<accession>A0A0N4VFA5</accession>
<dbReference type="InterPro" id="IPR008918">
    <property type="entry name" value="HhH2"/>
</dbReference>
<evidence type="ECO:0000256" key="12">
    <source>
        <dbReference type="ARBA" id="ARBA00022842"/>
    </source>
</evidence>
<proteinExistence type="inferred from homology"/>
<dbReference type="PANTHER" id="PTHR11081:SF8">
    <property type="entry name" value="EXONUCLEASE 1"/>
    <property type="match status" value="1"/>
</dbReference>
<dbReference type="CDD" id="cd09857">
    <property type="entry name" value="PIN_EXO1"/>
    <property type="match status" value="1"/>
</dbReference>
<evidence type="ECO:0000256" key="7">
    <source>
        <dbReference type="ARBA" id="ARBA00022759"/>
    </source>
</evidence>
<dbReference type="STRING" id="51028.A0A0N4VFA5"/>
<evidence type="ECO:0000313" key="26">
    <source>
        <dbReference type="Proteomes" id="UP000274131"/>
    </source>
</evidence>
<dbReference type="Proteomes" id="UP000274131">
    <property type="component" value="Unassembled WGS sequence"/>
</dbReference>
<reference evidence="27" key="1">
    <citation type="submission" date="2017-02" db="UniProtKB">
        <authorList>
            <consortium name="WormBaseParasite"/>
        </authorList>
    </citation>
    <scope>IDENTIFICATION</scope>
</reference>
<evidence type="ECO:0000313" key="25">
    <source>
        <dbReference type="EMBL" id="VDD94079.1"/>
    </source>
</evidence>
<keyword evidence="15" id="KW-0007">Acetylation</keyword>
<dbReference type="InterPro" id="IPR006086">
    <property type="entry name" value="XPG-I_dom"/>
</dbReference>
<evidence type="ECO:0000256" key="11">
    <source>
        <dbReference type="ARBA" id="ARBA00022839"/>
    </source>
</evidence>
<dbReference type="Gene3D" id="1.10.150.20">
    <property type="entry name" value="5' to 3' exonuclease, C-terminal subdomain"/>
    <property type="match status" value="1"/>
</dbReference>
<evidence type="ECO:0000256" key="10">
    <source>
        <dbReference type="ARBA" id="ARBA00022801"/>
    </source>
</evidence>
<evidence type="ECO:0000256" key="3">
    <source>
        <dbReference type="ARBA" id="ARBA00020324"/>
    </source>
</evidence>
<dbReference type="AlphaFoldDB" id="A0A0N4VFA5"/>
<evidence type="ECO:0000256" key="19">
    <source>
        <dbReference type="ARBA" id="ARBA00023254"/>
    </source>
</evidence>
<evidence type="ECO:0000259" key="23">
    <source>
        <dbReference type="SMART" id="SM00484"/>
    </source>
</evidence>
<dbReference type="GO" id="GO:0006298">
    <property type="term" value="P:mismatch repair"/>
    <property type="evidence" value="ECO:0007669"/>
    <property type="project" value="TreeGrafter"/>
</dbReference>
<keyword evidence="12 22" id="KW-0460">Magnesium</keyword>
<keyword evidence="18 22" id="KW-0539">Nucleus</keyword>
<dbReference type="InterPro" id="IPR006084">
    <property type="entry name" value="XPG/Rad2"/>
</dbReference>
<keyword evidence="7" id="KW-0255">Endonuclease</keyword>
<keyword evidence="13" id="KW-0391">Immunity</keyword>
<dbReference type="SMART" id="SM00484">
    <property type="entry name" value="XPGI"/>
    <property type="match status" value="1"/>
</dbReference>
<evidence type="ECO:0000259" key="24">
    <source>
        <dbReference type="SMART" id="SM00485"/>
    </source>
</evidence>
<dbReference type="FunFam" id="1.10.150.20:FF:000011">
    <property type="entry name" value="exonuclease 1"/>
    <property type="match status" value="1"/>
</dbReference>
<dbReference type="GO" id="GO:0017108">
    <property type="term" value="F:5'-flap endonuclease activity"/>
    <property type="evidence" value="ECO:0007669"/>
    <property type="project" value="TreeGrafter"/>
</dbReference>
<evidence type="ECO:0000256" key="5">
    <source>
        <dbReference type="ARBA" id="ARBA00022722"/>
    </source>
</evidence>
<sequence>MGIQNLLPFVKKSCRQGNISEFAGHSIAVDVSCLLHRGLFGCASAVAQGVETDLLSSANFICSYVKYVLISIGCHVILVFDGKPLPAKKDTNDLRREKRDFNKRKGEQLLSEGKTNEAYDFFKRSVVITAEIVENTIEALRSFSMVDVLVAPYESDAQLAFLTKTKKAHAVVTEDSDLIAFGCERIIFKLDHKDGSCTVYEQEKLSTCFQGALAKEFDFIKFRRICILAGCDYLQSGLPGVGLNKATTFFSKASGSDLRQVLPRLPRYLNMKSLKITKEFIEDFIRAENTFLHQIVYDTGERRQRPLYDYPNNEEEDEDDVSITTFRLALGNRTDGTHLTDKFILPDEIPEWSIWSSNYKSGDERRRLKMEEREAKKQQYGVFSVTRIEFLFHFLDCTEFQLAVR</sequence>
<dbReference type="InterPro" id="IPR036279">
    <property type="entry name" value="5-3_exonuclease_C_sf"/>
</dbReference>
<evidence type="ECO:0000256" key="1">
    <source>
        <dbReference type="ARBA" id="ARBA00004123"/>
    </source>
</evidence>
<evidence type="ECO:0000313" key="27">
    <source>
        <dbReference type="WBParaSite" id="EVEC_0000942001-mRNA-1"/>
    </source>
</evidence>
<evidence type="ECO:0000256" key="22">
    <source>
        <dbReference type="RuleBase" id="RU910737"/>
    </source>
</evidence>
<evidence type="ECO:0000256" key="21">
    <source>
        <dbReference type="ARBA" id="ARBA00064664"/>
    </source>
</evidence>
<dbReference type="FunFam" id="3.40.50.1010:FF:000111">
    <property type="entry name" value="Exonuclease 1"/>
    <property type="match status" value="1"/>
</dbReference>
<evidence type="ECO:0000256" key="20">
    <source>
        <dbReference type="ARBA" id="ARBA00057694"/>
    </source>
</evidence>
<evidence type="ECO:0000256" key="15">
    <source>
        <dbReference type="ARBA" id="ARBA00022990"/>
    </source>
</evidence>
<comment type="similarity">
    <text evidence="2 22">Belongs to the XPG/RAD2 endonuclease family. EXO1 subfamily.</text>
</comment>
<protein>
    <recommendedName>
        <fullName evidence="3 22">Exonuclease 1</fullName>
        <ecNumber evidence="22">3.1.-.-</ecNumber>
    </recommendedName>
</protein>
<name>A0A0N4VFA5_ENTVE</name>
<evidence type="ECO:0000256" key="13">
    <source>
        <dbReference type="ARBA" id="ARBA00022859"/>
    </source>
</evidence>
<dbReference type="SUPFAM" id="SSF47807">
    <property type="entry name" value="5' to 3' exonuclease, C-terminal subdomain"/>
    <property type="match status" value="1"/>
</dbReference>
<keyword evidence="6 22" id="KW-0479">Metal-binding</keyword>
<dbReference type="InterPro" id="IPR029060">
    <property type="entry name" value="PIN-like_dom_sf"/>
</dbReference>
<evidence type="ECO:0000256" key="9">
    <source>
        <dbReference type="ARBA" id="ARBA00022769"/>
    </source>
</evidence>
<keyword evidence="17 22" id="KW-0234">DNA repair</keyword>
<comment type="function">
    <text evidence="20">5'-&gt;3' double-stranded DNA exonuclease which may also possess a cryptic 3'-&gt;5' double-stranded DNA exonuclease activity. Functions in DNA mismatch repair (MMR) to excise mismatch-containing DNA tracts directed by strand breaks located either 5' or 3' to the mismatch. Also exhibits endonuclease activity against 5'-overhanging flap structures similar to those generated by displacement synthesis when DNA polymerase encounters the 5'-end of a downstream Okazaki fragment. Required for somatic hypermutation (SHM) and class switch recombination (CSR) of immunoglobulin genes. Essential for male and female meiosis.</text>
</comment>
<dbReference type="GO" id="GO:0051321">
    <property type="term" value="P:meiotic cell cycle"/>
    <property type="evidence" value="ECO:0007669"/>
    <property type="project" value="UniProtKB-KW"/>
</dbReference>
<feature type="domain" description="XPG-I" evidence="23">
    <location>
        <begin position="142"/>
        <end position="211"/>
    </location>
</feature>
<dbReference type="GO" id="GO:0035312">
    <property type="term" value="F:5'-3' DNA exonuclease activity"/>
    <property type="evidence" value="ECO:0007669"/>
    <property type="project" value="UniProtKB-UniRule"/>
</dbReference>
<dbReference type="SUPFAM" id="SSF88723">
    <property type="entry name" value="PIN domain-like"/>
    <property type="match status" value="1"/>
</dbReference>
<comment type="cofactor">
    <cofactor evidence="22">
        <name>Mg(2+)</name>
        <dbReference type="ChEBI" id="CHEBI:18420"/>
    </cofactor>
    <text evidence="22">Binds 2 magnesium ions per subunit. They probably participate in the reaction catalyzed by the enzyme. May bind an additional third magnesium ion after substrate binding.</text>
</comment>
<dbReference type="PANTHER" id="PTHR11081">
    <property type="entry name" value="FLAP ENDONUCLEASE FAMILY MEMBER"/>
    <property type="match status" value="1"/>
</dbReference>
<comment type="subunit">
    <text evidence="21">Interacts with the MLH1-PMS2 heterodimer via MLH1. Interacts with MSH3. Interacts with the MSH2-MSH6 heterodimer via MSH2, and this interaction may increase the processivity of the 5'-&gt;3' exonuclease activity. Interacts with PCNA, and this interaction may both stimulate the cryptic 3'-&gt;5' exonuclease activity and suppress the 5'-&gt;3' exonuclease activity. Interacts with WRN, and this interaction stimulates both the 5'-&gt;3' exonuclease activity and cleavage of 5'-overhanging flap structures. Interacts with RECQL/RECQ1, and this interaction stimulates cleavage of 5'-overhanging flap structures. Interacts with DNA helicase ZGRF1; the interaction is increased following DNA damage induction.</text>
</comment>
<evidence type="ECO:0000256" key="18">
    <source>
        <dbReference type="ARBA" id="ARBA00023242"/>
    </source>
</evidence>
<dbReference type="GO" id="GO:0002376">
    <property type="term" value="P:immune system process"/>
    <property type="evidence" value="ECO:0007669"/>
    <property type="project" value="UniProtKB-KW"/>
</dbReference>
<dbReference type="SMART" id="SM00485">
    <property type="entry name" value="XPGN"/>
    <property type="match status" value="1"/>
</dbReference>
<evidence type="ECO:0000256" key="16">
    <source>
        <dbReference type="ARBA" id="ARBA00023125"/>
    </source>
</evidence>
<keyword evidence="16 22" id="KW-0238">DNA-binding</keyword>
<dbReference type="GO" id="GO:0046872">
    <property type="term" value="F:metal ion binding"/>
    <property type="evidence" value="ECO:0007669"/>
    <property type="project" value="UniProtKB-UniRule"/>
</dbReference>
<dbReference type="Gene3D" id="3.40.50.1010">
    <property type="entry name" value="5'-nuclease"/>
    <property type="match status" value="1"/>
</dbReference>
<dbReference type="GO" id="GO:0005634">
    <property type="term" value="C:nucleus"/>
    <property type="evidence" value="ECO:0007669"/>
    <property type="project" value="UniProtKB-SubCell"/>
</dbReference>
<keyword evidence="5 22" id="KW-0540">Nuclease</keyword>
<evidence type="ECO:0000256" key="2">
    <source>
        <dbReference type="ARBA" id="ARBA00010563"/>
    </source>
</evidence>
<dbReference type="SMART" id="SM00279">
    <property type="entry name" value="HhH2"/>
    <property type="match status" value="1"/>
</dbReference>
<keyword evidence="4" id="KW-0597">Phosphoprotein</keyword>
<dbReference type="GO" id="GO:0006310">
    <property type="term" value="P:DNA recombination"/>
    <property type="evidence" value="ECO:0007669"/>
    <property type="project" value="TreeGrafter"/>
</dbReference>
<keyword evidence="10 22" id="KW-0378">Hydrolase</keyword>
<keyword evidence="14 22" id="KW-0267">Excision nuclease</keyword>
<evidence type="ECO:0000256" key="8">
    <source>
        <dbReference type="ARBA" id="ARBA00022763"/>
    </source>
</evidence>
<reference evidence="25 26" key="2">
    <citation type="submission" date="2018-10" db="EMBL/GenBank/DDBJ databases">
        <authorList>
            <consortium name="Pathogen Informatics"/>
        </authorList>
    </citation>
    <scope>NUCLEOTIDE SEQUENCE [LARGE SCALE GENOMIC DNA]</scope>
</reference>
<dbReference type="PRINTS" id="PR00853">
    <property type="entry name" value="XPGRADSUPER"/>
</dbReference>
<dbReference type="EC" id="3.1.-.-" evidence="22"/>
<comment type="subcellular location">
    <subcellularLocation>
        <location evidence="1 22">Nucleus</location>
    </subcellularLocation>
</comment>
<keyword evidence="11 22" id="KW-0269">Exonuclease</keyword>
<evidence type="ECO:0000256" key="4">
    <source>
        <dbReference type="ARBA" id="ARBA00022553"/>
    </source>
</evidence>
<keyword evidence="9 22" id="KW-0228">DNA excision</keyword>